<protein>
    <submittedName>
        <fullName evidence="2">Uncharacterized protein</fullName>
    </submittedName>
</protein>
<evidence type="ECO:0000256" key="1">
    <source>
        <dbReference type="SAM" id="MobiDB-lite"/>
    </source>
</evidence>
<feature type="region of interest" description="Disordered" evidence="1">
    <location>
        <begin position="581"/>
        <end position="601"/>
    </location>
</feature>
<gene>
    <name evidence="2" type="ORF">BT96DRAFT_1000634</name>
</gene>
<accession>A0A6A4H378</accession>
<dbReference type="EMBL" id="ML769603">
    <property type="protein sequence ID" value="KAE9392150.1"/>
    <property type="molecule type" value="Genomic_DNA"/>
</dbReference>
<feature type="compositionally biased region" description="Low complexity" evidence="1">
    <location>
        <begin position="470"/>
        <end position="480"/>
    </location>
</feature>
<sequence length="601" mass="65586">MRDPEAVTTWINKTLKEIRGTKGFLTGDDVRTNDEWAKILKDAFKNHRHNVFIKNNINDLVLNALATDEKTKTHQSLVQAAEALLSFKKPAAGKSLFEKENKEEILQLMKKKLNALRADNTADSRDGVSNNHNEHKENKRKENAGAEYQKVLTEMWEKTDQDDYNERAKGIDVNDNQKQFKEAIYSALCALCQNGQLGPCGSYYKHSHNHDDDHADTFPVDQDEEMALGNTWKDWCETRIPKHVIEPIMPAEELHTLRNANGIPVLRVVDLEQIAPAALTKVLSDFLHALWNHSWPQDRVRPSIPLVEIEVHPEDFYDTSTFQFPVTLKPVEMMLLIERYSLCTYLSTISAVETVQPFVFWPKQDIVDRVAKREAEAEAARGTGDEIVAHPPSISPPPPKTSAPPAATSLAAILPTNASTLPPPTHGTPIGPARASTAPAASISSPSNASAPPLSTPVTPIGATGASTVPAASISPSKASTPPPPTPAINSERTSIAPPPTPPASTEGIEAPQQSSGTPALEERDVVPMLDDQEVSLAAPEAQVIHRPQTRSGKRTIAEITSEVEAPQRVTRACVAAQEVAPKTRASKKAAGNKRGTGRRG</sequence>
<feature type="compositionally biased region" description="Basic and acidic residues" evidence="1">
    <location>
        <begin position="377"/>
        <end position="388"/>
    </location>
</feature>
<dbReference type="OrthoDB" id="3063186at2759"/>
<evidence type="ECO:0000313" key="3">
    <source>
        <dbReference type="Proteomes" id="UP000799118"/>
    </source>
</evidence>
<dbReference type="AlphaFoldDB" id="A0A6A4H378"/>
<keyword evidence="3" id="KW-1185">Reference proteome</keyword>
<feature type="compositionally biased region" description="Basic residues" evidence="1">
    <location>
        <begin position="585"/>
        <end position="601"/>
    </location>
</feature>
<organism evidence="2 3">
    <name type="scientific">Gymnopus androsaceus JB14</name>
    <dbReference type="NCBI Taxonomy" id="1447944"/>
    <lineage>
        <taxon>Eukaryota</taxon>
        <taxon>Fungi</taxon>
        <taxon>Dikarya</taxon>
        <taxon>Basidiomycota</taxon>
        <taxon>Agaricomycotina</taxon>
        <taxon>Agaricomycetes</taxon>
        <taxon>Agaricomycetidae</taxon>
        <taxon>Agaricales</taxon>
        <taxon>Marasmiineae</taxon>
        <taxon>Omphalotaceae</taxon>
        <taxon>Gymnopus</taxon>
    </lineage>
</organism>
<feature type="region of interest" description="Disordered" evidence="1">
    <location>
        <begin position="118"/>
        <end position="144"/>
    </location>
</feature>
<feature type="compositionally biased region" description="Pro residues" evidence="1">
    <location>
        <begin position="393"/>
        <end position="402"/>
    </location>
</feature>
<proteinExistence type="predicted"/>
<feature type="compositionally biased region" description="Basic and acidic residues" evidence="1">
    <location>
        <begin position="120"/>
        <end position="144"/>
    </location>
</feature>
<feature type="compositionally biased region" description="Low complexity" evidence="1">
    <location>
        <begin position="403"/>
        <end position="415"/>
    </location>
</feature>
<reference evidence="2" key="1">
    <citation type="journal article" date="2019" name="Environ. Microbiol.">
        <title>Fungal ecological strategies reflected in gene transcription - a case study of two litter decomposers.</title>
        <authorList>
            <person name="Barbi F."/>
            <person name="Kohler A."/>
            <person name="Barry K."/>
            <person name="Baskaran P."/>
            <person name="Daum C."/>
            <person name="Fauchery L."/>
            <person name="Ihrmark K."/>
            <person name="Kuo A."/>
            <person name="LaButti K."/>
            <person name="Lipzen A."/>
            <person name="Morin E."/>
            <person name="Grigoriev I.V."/>
            <person name="Henrissat B."/>
            <person name="Lindahl B."/>
            <person name="Martin F."/>
        </authorList>
    </citation>
    <scope>NUCLEOTIDE SEQUENCE</scope>
    <source>
        <strain evidence="2">JB14</strain>
    </source>
</reference>
<dbReference type="Proteomes" id="UP000799118">
    <property type="component" value="Unassembled WGS sequence"/>
</dbReference>
<evidence type="ECO:0000313" key="2">
    <source>
        <dbReference type="EMBL" id="KAE9392150.1"/>
    </source>
</evidence>
<feature type="compositionally biased region" description="Low complexity" evidence="1">
    <location>
        <begin position="432"/>
        <end position="457"/>
    </location>
</feature>
<name>A0A6A4H378_9AGAR</name>
<feature type="region of interest" description="Disordered" evidence="1">
    <location>
        <begin position="377"/>
        <end position="520"/>
    </location>
</feature>